<accession>A0ABS6IE77</accession>
<gene>
    <name evidence="1" type="ORF">KQ910_03970</name>
</gene>
<dbReference type="Proteomes" id="UP000727907">
    <property type="component" value="Unassembled WGS sequence"/>
</dbReference>
<name>A0ABS6IE77_9HYPH</name>
<organism evidence="1 2">
    <name type="scientific">Reyranella humidisoli</name>
    <dbReference type="NCBI Taxonomy" id="2849149"/>
    <lineage>
        <taxon>Bacteria</taxon>
        <taxon>Pseudomonadati</taxon>
        <taxon>Pseudomonadota</taxon>
        <taxon>Alphaproteobacteria</taxon>
        <taxon>Hyphomicrobiales</taxon>
        <taxon>Reyranellaceae</taxon>
        <taxon>Reyranella</taxon>
    </lineage>
</organism>
<comment type="caution">
    <text evidence="1">The sequence shown here is derived from an EMBL/GenBank/DDBJ whole genome shotgun (WGS) entry which is preliminary data.</text>
</comment>
<keyword evidence="2" id="KW-1185">Reference proteome</keyword>
<dbReference type="RefSeq" id="WP_216957180.1">
    <property type="nucleotide sequence ID" value="NZ_JAHOPB010000001.1"/>
</dbReference>
<protein>
    <recommendedName>
        <fullName evidence="3">Phasin domain-containing protein</fullName>
    </recommendedName>
</protein>
<proteinExistence type="predicted"/>
<evidence type="ECO:0008006" key="3">
    <source>
        <dbReference type="Google" id="ProtNLM"/>
    </source>
</evidence>
<reference evidence="1 2" key="1">
    <citation type="submission" date="2021-06" db="EMBL/GenBank/DDBJ databases">
        <authorList>
            <person name="Lee D.H."/>
        </authorList>
    </citation>
    <scope>NUCLEOTIDE SEQUENCE [LARGE SCALE GENOMIC DNA]</scope>
    <source>
        <strain evidence="1 2">MMS21-HV4-11</strain>
    </source>
</reference>
<evidence type="ECO:0000313" key="1">
    <source>
        <dbReference type="EMBL" id="MBU8872903.1"/>
    </source>
</evidence>
<evidence type="ECO:0000313" key="2">
    <source>
        <dbReference type="Proteomes" id="UP000727907"/>
    </source>
</evidence>
<sequence>MSAPWSSIIPEPGLSAAGDSFVEWQRGVTEFAFRRLNRNLQCCQDFMSARTPAELHKAQQDWALQFSSDYQGEIRRQMELLAAAPATSDEVQESAALVA</sequence>
<dbReference type="EMBL" id="JAHOPB010000001">
    <property type="protein sequence ID" value="MBU8872903.1"/>
    <property type="molecule type" value="Genomic_DNA"/>
</dbReference>